<dbReference type="InParanoid" id="A0A6P7H5Z3"/>
<dbReference type="Pfam" id="PF20700">
    <property type="entry name" value="Mutator"/>
    <property type="match status" value="1"/>
</dbReference>
<reference evidence="3" key="1">
    <citation type="submission" date="2025-08" db="UniProtKB">
        <authorList>
            <consortium name="RefSeq"/>
        </authorList>
    </citation>
    <scope>IDENTIFICATION</scope>
    <source>
        <tissue evidence="3">Whole insect</tissue>
    </source>
</reference>
<organism evidence="3">
    <name type="scientific">Diabrotica virgifera virgifera</name>
    <name type="common">western corn rootworm</name>
    <dbReference type="NCBI Taxonomy" id="50390"/>
    <lineage>
        <taxon>Eukaryota</taxon>
        <taxon>Metazoa</taxon>
        <taxon>Ecdysozoa</taxon>
        <taxon>Arthropoda</taxon>
        <taxon>Hexapoda</taxon>
        <taxon>Insecta</taxon>
        <taxon>Pterygota</taxon>
        <taxon>Neoptera</taxon>
        <taxon>Endopterygota</taxon>
        <taxon>Coleoptera</taxon>
        <taxon>Polyphaga</taxon>
        <taxon>Cucujiformia</taxon>
        <taxon>Chrysomeloidea</taxon>
        <taxon>Chrysomelidae</taxon>
        <taxon>Galerucinae</taxon>
        <taxon>Diabroticina</taxon>
        <taxon>Diabroticites</taxon>
        <taxon>Diabrotica</taxon>
    </lineage>
</organism>
<feature type="domain" description="Mutator-like transposase" evidence="2">
    <location>
        <begin position="21"/>
        <end position="386"/>
    </location>
</feature>
<proteinExistence type="predicted"/>
<dbReference type="InterPro" id="IPR049012">
    <property type="entry name" value="Mutator_transp_dom"/>
</dbReference>
<feature type="region of interest" description="Disordered" evidence="1">
    <location>
        <begin position="510"/>
        <end position="532"/>
    </location>
</feature>
<name>A0A6P7H5Z3_DIAVI</name>
<evidence type="ECO:0000256" key="1">
    <source>
        <dbReference type="SAM" id="MobiDB-lite"/>
    </source>
</evidence>
<evidence type="ECO:0000259" key="2">
    <source>
        <dbReference type="Pfam" id="PF20700"/>
    </source>
</evidence>
<gene>
    <name evidence="3" type="primary">LOC114347465</name>
</gene>
<accession>A0A6P7H5Z3</accession>
<dbReference type="RefSeq" id="XP_028153967.1">
    <property type="nucleotide sequence ID" value="XM_028298166.1"/>
</dbReference>
<dbReference type="AlphaFoldDB" id="A0A6P7H5Z3"/>
<protein>
    <submittedName>
        <fullName evidence="3">Uncharacterized protein LOC114347465</fullName>
    </submittedName>
</protein>
<sequence>MDCETYSTSDAIFQEKTFGQGRRLINIEYFFEHILNGEKHKPFDCSIIDMKLVGEKRTGLFSEFYLKCQMCNCLKTITSDKKSENKVNINSSIVLGSISTGIGYSQTSELAATLDLPFMTLKTYNNYHEQVAEFIRASAWQTMELAAAEEIKMAKDAGNVDENGIPCITVVTDGAWSKRSYNVNYDAMSGVACIIGYNTGKLLFLGVRNKYCSICSWHESKEQETPTHRCFKNWTGSSTAMETDIIAEGFRNSLNQYGIKYSKMVGDGDSSVYRKLLEIRPYGNCLVQKIECKNHILRNFAKKIREISSKKRSNSQNKPVPITLRKCVLSRFMRLRSAITKATTYRIGENTSLEEKVQLLRNDINNAPSHVFGEHNLCKTIKYFKCEGQDTNIIPVMKECGIYEDVMSALQRVIDNASSLIMNMDNNLAEHYNSVVCKFIGGKRINFSLRGSYQTRCEAAALSFNSGGEYHRMINKTMFGNSPKGFYKKFYLKKKKEHAKIKARRTLFPKKKKSAKQNLPDQDYGPNANYLPLNPNSDEYKQKAQDFITSLAKTPGEIKKLREIRWGKSLILNGFKKDW</sequence>
<evidence type="ECO:0000313" key="3">
    <source>
        <dbReference type="RefSeq" id="XP_028153967.1"/>
    </source>
</evidence>